<name>A0ABY3AVI9_PAEPP</name>
<keyword evidence="1" id="KW-0175">Coiled coil</keyword>
<gene>
    <name evidence="2" type="ORF">C7Y44_03635</name>
</gene>
<accession>A0ABY3AVI9</accession>
<protein>
    <submittedName>
        <fullName evidence="2">Uncharacterized protein</fullName>
    </submittedName>
</protein>
<comment type="caution">
    <text evidence="2">The sequence shown here is derived from an EMBL/GenBank/DDBJ whole genome shotgun (WGS) entry which is preliminary data.</text>
</comment>
<reference evidence="2 3" key="1">
    <citation type="submission" date="2018-03" db="EMBL/GenBank/DDBJ databases">
        <title>Aerobic endospore-forming bacteria genome sequencing and assembly.</title>
        <authorList>
            <person name="Cavalcante D.A."/>
            <person name="Driks A."/>
            <person name="Putonti C."/>
            <person name="De-Souza M.T."/>
        </authorList>
    </citation>
    <scope>NUCLEOTIDE SEQUENCE [LARGE SCALE GENOMIC DNA]</scope>
    <source>
        <strain evidence="2 3">SDF0028</strain>
    </source>
</reference>
<evidence type="ECO:0000313" key="3">
    <source>
        <dbReference type="Proteomes" id="UP000316208"/>
    </source>
</evidence>
<proteinExistence type="predicted"/>
<keyword evidence="3" id="KW-1185">Reference proteome</keyword>
<sequence length="383" mass="43264">MTQLQTYLEYNDPLTILWRTPPYADRTDSLPIINSMITLLEIPSTQERVRIAGMIEVDAEDFAYKPSLEENEYLVNYAMGTIQFHPAHEGKTLLCQYKGKGMIMYPASRIYAMVERSPDVVKTLQDIIDDMLNHLQQYNQKLVEINQAITTATQAALEANIATDNAKNAAQTALDAADQALIAIRNAMKIYKPPVNTYDGLLITYPKPEIGWTVMVRSTGNIYRWDGSSWVLIENFTQTAFPLASRTLNGLMSKEDYAKFHDKLELKSIMFIVGKPRMAGVPPLLTSFPFDGEIKNVKAFCLQGGILNRTEIEIQKVSEKEFKNNGVWKNILSDNILFQPGETESIGHVLKNVKVSANDYFRLNITNLDQDIQGVTIQIDVQI</sequence>
<organism evidence="2 3">
    <name type="scientific">Paenibacillus popilliae</name>
    <name type="common">Bacillus popilliae</name>
    <dbReference type="NCBI Taxonomy" id="78057"/>
    <lineage>
        <taxon>Bacteria</taxon>
        <taxon>Bacillati</taxon>
        <taxon>Bacillota</taxon>
        <taxon>Bacilli</taxon>
        <taxon>Bacillales</taxon>
        <taxon>Paenibacillaceae</taxon>
        <taxon>Paenibacillus</taxon>
    </lineage>
</organism>
<evidence type="ECO:0000313" key="2">
    <source>
        <dbReference type="EMBL" id="TQR46758.1"/>
    </source>
</evidence>
<dbReference type="EMBL" id="SADY01000001">
    <property type="protein sequence ID" value="TQR46758.1"/>
    <property type="molecule type" value="Genomic_DNA"/>
</dbReference>
<feature type="coiled-coil region" evidence="1">
    <location>
        <begin position="121"/>
        <end position="155"/>
    </location>
</feature>
<evidence type="ECO:0000256" key="1">
    <source>
        <dbReference type="SAM" id="Coils"/>
    </source>
</evidence>
<dbReference type="RefSeq" id="WP_142542930.1">
    <property type="nucleotide sequence ID" value="NZ_SADY01000001.1"/>
</dbReference>
<dbReference type="Proteomes" id="UP000316208">
    <property type="component" value="Unassembled WGS sequence"/>
</dbReference>